<dbReference type="PANTHER" id="PTHR35400:SF1">
    <property type="entry name" value="SLR1083 PROTEIN"/>
    <property type="match status" value="1"/>
</dbReference>
<dbReference type="AlphaFoldDB" id="A0A2U2N3Q4"/>
<keyword evidence="3" id="KW-1185">Reference proteome</keyword>
<evidence type="ECO:0000313" key="3">
    <source>
        <dbReference type="Proteomes" id="UP000245474"/>
    </source>
</evidence>
<dbReference type="CDD" id="cd06260">
    <property type="entry name" value="DUF820-like"/>
    <property type="match status" value="1"/>
</dbReference>
<organism evidence="2 3">
    <name type="scientific">Sediminicurvatus halobius</name>
    <dbReference type="NCBI Taxonomy" id="2182432"/>
    <lineage>
        <taxon>Bacteria</taxon>
        <taxon>Pseudomonadati</taxon>
        <taxon>Pseudomonadota</taxon>
        <taxon>Gammaproteobacteria</taxon>
        <taxon>Chromatiales</taxon>
        <taxon>Ectothiorhodospiraceae</taxon>
        <taxon>Sediminicurvatus</taxon>
    </lineage>
</organism>
<dbReference type="Pfam" id="PF05685">
    <property type="entry name" value="Uma2"/>
    <property type="match status" value="1"/>
</dbReference>
<dbReference type="EMBL" id="QFFI01000009">
    <property type="protein sequence ID" value="PWG63740.1"/>
    <property type="molecule type" value="Genomic_DNA"/>
</dbReference>
<comment type="caution">
    <text evidence="2">The sequence shown here is derived from an EMBL/GenBank/DDBJ whole genome shotgun (WGS) entry which is preliminary data.</text>
</comment>
<proteinExistence type="predicted"/>
<dbReference type="SUPFAM" id="SSF52980">
    <property type="entry name" value="Restriction endonuclease-like"/>
    <property type="match status" value="1"/>
</dbReference>
<dbReference type="InterPro" id="IPR008538">
    <property type="entry name" value="Uma2"/>
</dbReference>
<dbReference type="Gene3D" id="3.90.1570.10">
    <property type="entry name" value="tt1808, chain A"/>
    <property type="match status" value="1"/>
</dbReference>
<name>A0A2U2N3Q4_9GAMM</name>
<accession>A0A2U2N3Q4</accession>
<evidence type="ECO:0000259" key="1">
    <source>
        <dbReference type="Pfam" id="PF05685"/>
    </source>
</evidence>
<feature type="domain" description="Putative restriction endonuclease" evidence="1">
    <location>
        <begin position="6"/>
        <end position="99"/>
    </location>
</feature>
<dbReference type="RefSeq" id="WP_109677883.1">
    <property type="nucleotide sequence ID" value="NZ_CP086615.1"/>
</dbReference>
<sequence>MLVISSRQGGQPDLALLHPRPDFYRASHPQPGEVFLVIEVAGSSLTYDCDAKLPLHARFGIPEAWLVDPEQRRLERYAEPAAAGYLTQEAVHDLANVPLPTPAGSPLDLRSLFPPV</sequence>
<dbReference type="InterPro" id="IPR011335">
    <property type="entry name" value="Restrct_endonuc-II-like"/>
</dbReference>
<dbReference type="Proteomes" id="UP000245474">
    <property type="component" value="Unassembled WGS sequence"/>
</dbReference>
<dbReference type="PANTHER" id="PTHR35400">
    <property type="entry name" value="SLR1083 PROTEIN"/>
    <property type="match status" value="1"/>
</dbReference>
<protein>
    <recommendedName>
        <fullName evidence="1">Putative restriction endonuclease domain-containing protein</fullName>
    </recommendedName>
</protein>
<evidence type="ECO:0000313" key="2">
    <source>
        <dbReference type="EMBL" id="PWG63740.1"/>
    </source>
</evidence>
<reference evidence="2 3" key="1">
    <citation type="submission" date="2018-05" db="EMBL/GenBank/DDBJ databases">
        <title>Spiribacter halobius sp. nov., a moderately halophilic bacterium isolated from marine solar saltern.</title>
        <authorList>
            <person name="Zheng W.-S."/>
            <person name="Lu D.-C."/>
            <person name="Du Z.-J."/>
        </authorList>
    </citation>
    <scope>NUCLEOTIDE SEQUENCE [LARGE SCALE GENOMIC DNA]</scope>
    <source>
        <strain evidence="2 3">E85</strain>
    </source>
</reference>
<dbReference type="OrthoDB" id="5796056at2"/>
<gene>
    <name evidence="2" type="ORF">DEM34_07635</name>
</gene>
<dbReference type="InterPro" id="IPR012296">
    <property type="entry name" value="Nuclease_put_TT1808"/>
</dbReference>